<keyword evidence="10" id="KW-1185">Reference proteome</keyword>
<dbReference type="GO" id="GO:1990904">
    <property type="term" value="C:ribonucleoprotein complex"/>
    <property type="evidence" value="ECO:0007669"/>
    <property type="project" value="UniProtKB-KW"/>
</dbReference>
<dbReference type="EMBL" id="SUNE01000020">
    <property type="protein sequence ID" value="MDG5901929.1"/>
    <property type="molecule type" value="Genomic_DNA"/>
</dbReference>
<dbReference type="PROSITE" id="PS00784">
    <property type="entry name" value="RIBOSOMAL_L34"/>
    <property type="match status" value="1"/>
</dbReference>
<evidence type="ECO:0000313" key="9">
    <source>
        <dbReference type="EMBL" id="MDV5392322.1"/>
    </source>
</evidence>
<dbReference type="EMBL" id="JASGOQ010000001">
    <property type="protein sequence ID" value="MDV5392322.1"/>
    <property type="molecule type" value="Genomic_DNA"/>
</dbReference>
<feature type="region of interest" description="Disordered" evidence="6">
    <location>
        <begin position="1"/>
        <end position="45"/>
    </location>
</feature>
<sequence>MSKRTFQPSNLKRKRSHGFRARMATAGGRKVLARRRAKGRARLSA</sequence>
<dbReference type="Pfam" id="PF00468">
    <property type="entry name" value="Ribosomal_L34"/>
    <property type="match status" value="1"/>
</dbReference>
<dbReference type="Proteomes" id="UP001187859">
    <property type="component" value="Unassembled WGS sequence"/>
</dbReference>
<keyword evidence="3 5" id="KW-0687">Ribonucleoprotein</keyword>
<dbReference type="GO" id="GO:0006412">
    <property type="term" value="P:translation"/>
    <property type="evidence" value="ECO:0007669"/>
    <property type="project" value="UniProtKB-UniRule"/>
</dbReference>
<dbReference type="GO" id="GO:0005840">
    <property type="term" value="C:ribosome"/>
    <property type="evidence" value="ECO:0007669"/>
    <property type="project" value="UniProtKB-KW"/>
</dbReference>
<feature type="compositionally biased region" description="Polar residues" evidence="6">
    <location>
        <begin position="1"/>
        <end position="10"/>
    </location>
</feature>
<evidence type="ECO:0000313" key="8">
    <source>
        <dbReference type="EMBL" id="MDI5833195.1"/>
    </source>
</evidence>
<dbReference type="EMBL" id="JAOTLW010000019">
    <property type="protein sequence ID" value="MDI5833195.1"/>
    <property type="molecule type" value="Genomic_DNA"/>
</dbReference>
<evidence type="ECO:0000256" key="2">
    <source>
        <dbReference type="ARBA" id="ARBA00022980"/>
    </source>
</evidence>
<accession>A0A1E3UVD3</accession>
<evidence type="ECO:0000313" key="7">
    <source>
        <dbReference type="EMBL" id="MDG5901929.1"/>
    </source>
</evidence>
<reference evidence="8 10" key="3">
    <citation type="submission" date="2022-09" db="EMBL/GenBank/DDBJ databases">
        <title>The outer-membrane cytochrome OmcA is essential for infection of Shewanella oneidensis by a zebrafish-associated bacteriophage.</title>
        <authorList>
            <person name="Grenfell A.W."/>
            <person name="Intile P."/>
            <person name="Mcfarlane J."/>
            <person name="Leung D."/>
            <person name="Abdalla K."/>
            <person name="Wold M."/>
            <person name="Kees E."/>
            <person name="Gralnick J."/>
        </authorList>
    </citation>
    <scope>NUCLEOTIDE SEQUENCE [LARGE SCALE GENOMIC DNA]</scope>
    <source>
        <strain evidence="8 10">NF-5</strain>
    </source>
</reference>
<keyword evidence="2 5" id="KW-0689">Ribosomal protein</keyword>
<proteinExistence type="inferred from homology"/>
<organism evidence="9 11">
    <name type="scientific">Shewanella xiamenensis</name>
    <dbReference type="NCBI Taxonomy" id="332186"/>
    <lineage>
        <taxon>Bacteria</taxon>
        <taxon>Pseudomonadati</taxon>
        <taxon>Pseudomonadota</taxon>
        <taxon>Gammaproteobacteria</taxon>
        <taxon>Alteromonadales</taxon>
        <taxon>Shewanellaceae</taxon>
        <taxon>Shewanella</taxon>
    </lineage>
</organism>
<comment type="caution">
    <text evidence="9">The sequence shown here is derived from an EMBL/GenBank/DDBJ whole genome shotgun (WGS) entry which is preliminary data.</text>
</comment>
<reference evidence="7" key="2">
    <citation type="submission" date="2019-04" db="EMBL/GenBank/DDBJ databases">
        <authorList>
            <person name="Zou H."/>
        </authorList>
    </citation>
    <scope>NUCLEOTIDE SEQUENCE</scope>
    <source>
        <strain evidence="7">2015oxa</strain>
    </source>
</reference>
<dbReference type="RefSeq" id="WP_011070423.1">
    <property type="nucleotide sequence ID" value="NZ_AP025014.1"/>
</dbReference>
<reference evidence="7" key="1">
    <citation type="journal article" date="2019" name="Int J Environ Res Public Health">
        <title>Characterization of Chromosome-Mediated BlaOXA-894 in Shewanella xiamenensis Isolated from Pig Wastewater.</title>
        <authorList>
            <person name="Zou H."/>
            <person name="Zhou Z."/>
            <person name="Xia H."/>
            <person name="Zhao Q."/>
            <person name="Li X."/>
        </authorList>
    </citation>
    <scope>NUCLEOTIDE SEQUENCE</scope>
    <source>
        <strain evidence="7">2015oxa</strain>
    </source>
</reference>
<evidence type="ECO:0000256" key="3">
    <source>
        <dbReference type="ARBA" id="ARBA00023274"/>
    </source>
</evidence>
<dbReference type="NCBIfam" id="TIGR01030">
    <property type="entry name" value="rpmH_bact"/>
    <property type="match status" value="1"/>
</dbReference>
<evidence type="ECO:0000313" key="11">
    <source>
        <dbReference type="Proteomes" id="UP001187859"/>
    </source>
</evidence>
<dbReference type="Gene3D" id="1.10.287.3980">
    <property type="match status" value="1"/>
</dbReference>
<dbReference type="Proteomes" id="UP001159075">
    <property type="component" value="Unassembled WGS sequence"/>
</dbReference>
<reference evidence="9" key="4">
    <citation type="submission" date="2023-05" db="EMBL/GenBank/DDBJ databases">
        <title>Colonisation of extended spectrum b-lactamase- and carbapenemase-producing bacteria on hospital surfaces from low- and middle-income countries.</title>
        <authorList>
            <person name="Nieto-Rosado M."/>
            <person name="Sands K."/>
            <person name="Iregbu K."/>
            <person name="Zahra R."/>
            <person name="Mazarati J.B."/>
            <person name="Mehtar S."/>
            <person name="Barnards-Group B."/>
            <person name="Walsh T.R."/>
        </authorList>
    </citation>
    <scope>NUCLEOTIDE SEQUENCE</scope>
    <source>
        <strain evidence="9">PP-E493</strain>
    </source>
</reference>
<dbReference type="PANTHER" id="PTHR14503:SF4">
    <property type="entry name" value="LARGE RIBOSOMAL SUBUNIT PROTEIN BL34M"/>
    <property type="match status" value="1"/>
</dbReference>
<feature type="compositionally biased region" description="Basic residues" evidence="6">
    <location>
        <begin position="11"/>
        <end position="20"/>
    </location>
</feature>
<evidence type="ECO:0000256" key="1">
    <source>
        <dbReference type="ARBA" id="ARBA00010111"/>
    </source>
</evidence>
<dbReference type="GeneID" id="94725976"/>
<evidence type="ECO:0000256" key="6">
    <source>
        <dbReference type="SAM" id="MobiDB-lite"/>
    </source>
</evidence>
<dbReference type="FunFam" id="1.10.287.3980:FF:000001">
    <property type="entry name" value="Mitochondrial ribosomal protein L34"/>
    <property type="match status" value="1"/>
</dbReference>
<dbReference type="SMR" id="A0A1E3UVD3"/>
<dbReference type="InterPro" id="IPR020939">
    <property type="entry name" value="Ribosomal_bL34_CS"/>
</dbReference>
<evidence type="ECO:0000256" key="4">
    <source>
        <dbReference type="ARBA" id="ARBA00035177"/>
    </source>
</evidence>
<dbReference type="GO" id="GO:0003735">
    <property type="term" value="F:structural constituent of ribosome"/>
    <property type="evidence" value="ECO:0007669"/>
    <property type="project" value="InterPro"/>
</dbReference>
<gene>
    <name evidence="5 9" type="primary">rpmH</name>
    <name evidence="7" type="ORF">E2650_18940</name>
    <name evidence="8" type="ORF">ODY93_16565</name>
    <name evidence="9" type="ORF">QM089_19185</name>
</gene>
<name>A0A1E3UVD3_9GAMM</name>
<protein>
    <recommendedName>
        <fullName evidence="4 5">Large ribosomal subunit protein bL34</fullName>
    </recommendedName>
</protein>
<dbReference type="Proteomes" id="UP001152518">
    <property type="component" value="Unassembled WGS sequence"/>
</dbReference>
<dbReference type="HAMAP" id="MF_00391">
    <property type="entry name" value="Ribosomal_bL34"/>
    <property type="match status" value="1"/>
</dbReference>
<evidence type="ECO:0000313" key="10">
    <source>
        <dbReference type="Proteomes" id="UP001159075"/>
    </source>
</evidence>
<dbReference type="InterPro" id="IPR000271">
    <property type="entry name" value="Ribosomal_bL34"/>
</dbReference>
<feature type="compositionally biased region" description="Basic residues" evidence="6">
    <location>
        <begin position="31"/>
        <end position="45"/>
    </location>
</feature>
<dbReference type="PANTHER" id="PTHR14503">
    <property type="entry name" value="MITOCHONDRIAL RIBOSOMAL PROTEIN 34 FAMILY MEMBER"/>
    <property type="match status" value="1"/>
</dbReference>
<comment type="similarity">
    <text evidence="1 5">Belongs to the bacterial ribosomal protein bL34 family.</text>
</comment>
<dbReference type="AlphaFoldDB" id="A0A1E3UVD3"/>
<evidence type="ECO:0000256" key="5">
    <source>
        <dbReference type="HAMAP-Rule" id="MF_00391"/>
    </source>
</evidence>